<evidence type="ECO:0000313" key="2">
    <source>
        <dbReference type="Proteomes" id="UP001252613"/>
    </source>
</evidence>
<proteinExistence type="predicted"/>
<evidence type="ECO:0000313" key="1">
    <source>
        <dbReference type="EMBL" id="MDR6959206.1"/>
    </source>
</evidence>
<dbReference type="EMBL" id="JAVDVC010000006">
    <property type="protein sequence ID" value="MDR6959206.1"/>
    <property type="molecule type" value="Genomic_DNA"/>
</dbReference>
<dbReference type="AlphaFoldDB" id="A0AAW8MAY2"/>
<dbReference type="Proteomes" id="UP001252613">
    <property type="component" value="Unassembled WGS sequence"/>
</dbReference>
<comment type="caution">
    <text evidence="1">The sequence shown here is derived from an EMBL/GenBank/DDBJ whole genome shotgun (WGS) entry which is preliminary data.</text>
</comment>
<sequence length="90" mass="9440">MVRILKALLLPALLVLSLIGVDRLSGKQGACSGHQICKHPSPPVGASLLAMTASHSTSLSTEPPLSRASPLPQGICVRRWGCDFIPAMGR</sequence>
<reference evidence="1" key="1">
    <citation type="submission" date="2023-07" db="EMBL/GenBank/DDBJ databases">
        <title>Sorghum-associated microbial communities from plants grown in Nebraska, USA.</title>
        <authorList>
            <person name="Schachtman D."/>
        </authorList>
    </citation>
    <scope>NUCLEOTIDE SEQUENCE</scope>
    <source>
        <strain evidence="1">3432</strain>
    </source>
</reference>
<organism evidence="1 2">
    <name type="scientific">Pseudomonas brassicacearum</name>
    <dbReference type="NCBI Taxonomy" id="930166"/>
    <lineage>
        <taxon>Bacteria</taxon>
        <taxon>Pseudomonadati</taxon>
        <taxon>Pseudomonadota</taxon>
        <taxon>Gammaproteobacteria</taxon>
        <taxon>Pseudomonadales</taxon>
        <taxon>Pseudomonadaceae</taxon>
        <taxon>Pseudomonas</taxon>
    </lineage>
</organism>
<name>A0AAW8MAY2_9PSED</name>
<accession>A0AAW8MAY2</accession>
<protein>
    <submittedName>
        <fullName evidence="1">Uncharacterized protein</fullName>
    </submittedName>
</protein>
<gene>
    <name evidence="1" type="ORF">J2W43_003203</name>
</gene>